<dbReference type="PANTHER" id="PTHR22683:SF1">
    <property type="entry name" value="TYPE VII SECRETION SYSTEM PROTEIN ESSC"/>
    <property type="match status" value="1"/>
</dbReference>
<feature type="coiled-coil region" evidence="5">
    <location>
        <begin position="274"/>
        <end position="301"/>
    </location>
</feature>
<dbReference type="Proteomes" id="UP001515100">
    <property type="component" value="Unassembled WGS sequence"/>
</dbReference>
<dbReference type="PROSITE" id="PS50901">
    <property type="entry name" value="FTSK"/>
    <property type="match status" value="2"/>
</dbReference>
<dbReference type="PROSITE" id="PS50006">
    <property type="entry name" value="FHA_DOMAIN"/>
    <property type="match status" value="1"/>
</dbReference>
<dbReference type="CDD" id="cd00060">
    <property type="entry name" value="FHA"/>
    <property type="match status" value="1"/>
</dbReference>
<dbReference type="OrthoDB" id="9807790at2"/>
<feature type="domain" description="FtsK" evidence="8">
    <location>
        <begin position="623"/>
        <end position="815"/>
    </location>
</feature>
<evidence type="ECO:0000259" key="8">
    <source>
        <dbReference type="PROSITE" id="PS50901"/>
    </source>
</evidence>
<evidence type="ECO:0000256" key="5">
    <source>
        <dbReference type="SAM" id="Coils"/>
    </source>
</evidence>
<evidence type="ECO:0000259" key="7">
    <source>
        <dbReference type="PROSITE" id="PS50006"/>
    </source>
</evidence>
<dbReference type="SUPFAM" id="SSF52540">
    <property type="entry name" value="P-loop containing nucleoside triphosphate hydrolases"/>
    <property type="match status" value="2"/>
</dbReference>
<feature type="domain" description="FHA" evidence="7">
    <location>
        <begin position="119"/>
        <end position="155"/>
    </location>
</feature>
<keyword evidence="10" id="KW-1185">Reference proteome</keyword>
<organism evidence="9 10">
    <name type="scientific">Aeromicrobium fastidiosum</name>
    <dbReference type="NCBI Taxonomy" id="52699"/>
    <lineage>
        <taxon>Bacteria</taxon>
        <taxon>Bacillati</taxon>
        <taxon>Actinomycetota</taxon>
        <taxon>Actinomycetes</taxon>
        <taxon>Propionibacteriales</taxon>
        <taxon>Nocardioidaceae</taxon>
        <taxon>Aeromicrobium</taxon>
    </lineage>
</organism>
<dbReference type="RefSeq" id="WP_129185286.1">
    <property type="nucleotide sequence ID" value="NZ_JAGIOG010000001.1"/>
</dbReference>
<sequence length="1437" mass="153971">MRITVTLAQPTDETDVVIDCDDATPAEEIERALAQEIGSDRGWSLRRVDTDTGDGTVVTAAPEGLRHGARIGFGVDAVATELPPSGLQLHVVGGLHAGTVMALPQGTHELGRGAAIAWDDRSLSRRNTRITVTPDEITVTDLGSTNGTYLEGVKLDPEVETPWPLGQVIEVGDSTIMVRPARHDETVVEAAEPGWRTFLRPPRIKPYHLTPSVEVPKAPSEQSRRSFPIIAALAPLVLGMVMVAVTGSKTFLIFCLMSPVMLLANFFSERRGGARNYKEKLEEYHQKLESAQTRLSESTTSEQARLRSEMPDAAETFVTAVLPGNRLWERRRHDDDFLSLRLGTSDEPTTISITGEVPETMPVLHAVPVGFSVTESGIVGIAGPDEQADAVLRWTIAQMATYHAPRDLSLSFLTSRGGDEWSWISWLPHARSDDPEGPIAMVGNDADTLSAQVTWLNATIKARVDAGKASRASAESFPAHVVVLHGYRGLRAVPGLNQVLEDGPAVGVYALCVDDHQRSLPERCDATVQVDPVDKNRAALRRSGHRAVPDLLLDGVSVPWTDDLARSLASLRDIGGPEDGESLPDSARLLDVLELDPPTADKVRSGWIMRPMSTEMVLGAGLDGPFSLDLRSDGPHGLIAGMTGSGKTELLQTMIASLAVANRPDAINFVLVDYKGDSAFKDCVKLPHTVGKVNDLDPHLVVRALESLKAELKYREHFLAEAGTKDIEDYQALQAKEPDRTPLPRLLLVIDEFAQLSKDLPDFVTGLVSIAQLGRSLGIHLLLATQRPSGVVSAEIRANTNMRIALRVADAADSTDVLDTPDASRIAKSTPGRAYARLGAGALQAFQSGRVGGRRPGTVAADVPPPFVTRVSWRTLGYAAAKPPRRKETEVAGTDLSELVSAIVEAARDEQIQEQRSPWLPALPTEMQWADEVQGEARRGHVPAFPYGRRDVPDQQRQVVADLDLERDGHLLVTGSAGSGRSQLLRTIAASITRLADPSDVHLYGIDCGNGALNVFTSLPHTGTVVSRSEGQRASRLLARIGEELDRRQQILSSEGFGDISEQRRVSEQPLPHLVIMLDRWEGFTATLGAVDALNDVVMRVLREGASLGVHAIITGDRSLAYNSRVSSMTESKLTLRLAERDDYGLVGLRPKDMPDTVLPGRGFTRNGNETQIYLLDGDLGGQAQAAALREIGARAAERVGEVAIPPFRVDALPPRIEVDAALQLVPAGAPAPHIVAGIGGDELQAFAIDTTRSNAFIVAGPGRSGRSSVLVGMAQTFMATGGAVIAMAPRPSPLRDLTGPGVLSVFTDPTTPAATFDELVEGAGRPVLVLIDDGEGLRDAAGGDFFLRVARGQVADTFVVLGGHADGVGAGLSGWQPEMKKARQGLLLSPQGISDGELIGARMPRNVLGLPVAVGRGWLHLGDGTPVQVATIAPPR</sequence>
<name>A0A641AH57_9ACTN</name>
<evidence type="ECO:0000256" key="4">
    <source>
        <dbReference type="PROSITE-ProRule" id="PRU00289"/>
    </source>
</evidence>
<dbReference type="Pfam" id="PF01580">
    <property type="entry name" value="FtsK_SpoIIIE"/>
    <property type="match status" value="2"/>
</dbReference>
<dbReference type="InterPro" id="IPR027417">
    <property type="entry name" value="P-loop_NTPase"/>
</dbReference>
<feature type="binding site" evidence="4">
    <location>
        <begin position="641"/>
        <end position="648"/>
    </location>
    <ligand>
        <name>ATP</name>
        <dbReference type="ChEBI" id="CHEBI:30616"/>
    </ligand>
</feature>
<keyword evidence="2 4" id="KW-0547">Nucleotide-binding</keyword>
<evidence type="ECO:0000313" key="10">
    <source>
        <dbReference type="Proteomes" id="UP001515100"/>
    </source>
</evidence>
<dbReference type="GO" id="GO:0005524">
    <property type="term" value="F:ATP binding"/>
    <property type="evidence" value="ECO:0007669"/>
    <property type="project" value="UniProtKB-UniRule"/>
</dbReference>
<dbReference type="CDD" id="cd01127">
    <property type="entry name" value="TrwB_TraG_TraD_VirD4"/>
    <property type="match status" value="1"/>
</dbReference>
<feature type="binding site" evidence="4">
    <location>
        <begin position="975"/>
        <end position="982"/>
    </location>
    <ligand>
        <name>ATP</name>
        <dbReference type="ChEBI" id="CHEBI:30616"/>
    </ligand>
</feature>
<keyword evidence="1" id="KW-0597">Phosphoprotein</keyword>
<dbReference type="InterPro" id="IPR003593">
    <property type="entry name" value="AAA+_ATPase"/>
</dbReference>
<evidence type="ECO:0000256" key="2">
    <source>
        <dbReference type="ARBA" id="ARBA00022741"/>
    </source>
</evidence>
<accession>A0A641AH57</accession>
<keyword evidence="5" id="KW-0175">Coiled coil</keyword>
<protein>
    <submittedName>
        <fullName evidence="9">FHA domain-containing protein</fullName>
    </submittedName>
</protein>
<comment type="caution">
    <text evidence="9">The sequence shown here is derived from an EMBL/GenBank/DDBJ whole genome shotgun (WGS) entry which is preliminary data.</text>
</comment>
<feature type="transmembrane region" description="Helical" evidence="6">
    <location>
        <begin position="227"/>
        <end position="245"/>
    </location>
</feature>
<dbReference type="InterPro" id="IPR008984">
    <property type="entry name" value="SMAD_FHA_dom_sf"/>
</dbReference>
<gene>
    <name evidence="9" type="ORF">ESP62_018100</name>
</gene>
<dbReference type="InterPro" id="IPR050206">
    <property type="entry name" value="FtsK/SpoIIIE/SftA"/>
</dbReference>
<dbReference type="InterPro" id="IPR002543">
    <property type="entry name" value="FtsK_dom"/>
</dbReference>
<dbReference type="PANTHER" id="PTHR22683">
    <property type="entry name" value="SPORULATION PROTEIN RELATED"/>
    <property type="match status" value="1"/>
</dbReference>
<dbReference type="Gene3D" id="2.60.200.20">
    <property type="match status" value="1"/>
</dbReference>
<evidence type="ECO:0000313" key="9">
    <source>
        <dbReference type="EMBL" id="KAA1373005.1"/>
    </source>
</evidence>
<dbReference type="EMBL" id="SDPP02000006">
    <property type="protein sequence ID" value="KAA1373005.1"/>
    <property type="molecule type" value="Genomic_DNA"/>
</dbReference>
<dbReference type="SUPFAM" id="SSF49879">
    <property type="entry name" value="SMAD/FHA domain"/>
    <property type="match status" value="1"/>
</dbReference>
<proteinExistence type="predicted"/>
<reference evidence="9" key="1">
    <citation type="submission" date="2019-09" db="EMBL/GenBank/DDBJ databases">
        <authorList>
            <person name="Li J."/>
        </authorList>
    </citation>
    <scope>NUCLEOTIDE SEQUENCE [LARGE SCALE GENOMIC DNA]</scope>
    <source>
        <strain evidence="9">NRBC 14897</strain>
    </source>
</reference>
<evidence type="ECO:0000256" key="1">
    <source>
        <dbReference type="ARBA" id="ARBA00022553"/>
    </source>
</evidence>
<evidence type="ECO:0000256" key="6">
    <source>
        <dbReference type="SAM" id="Phobius"/>
    </source>
</evidence>
<dbReference type="Pfam" id="PF16697">
    <property type="entry name" value="Yop-YscD_cpl"/>
    <property type="match status" value="1"/>
</dbReference>
<dbReference type="InterPro" id="IPR000253">
    <property type="entry name" value="FHA_dom"/>
</dbReference>
<dbReference type="Gene3D" id="3.40.50.300">
    <property type="entry name" value="P-loop containing nucleotide triphosphate hydrolases"/>
    <property type="match status" value="3"/>
</dbReference>
<keyword evidence="6" id="KW-0472">Membrane</keyword>
<feature type="domain" description="FtsK" evidence="8">
    <location>
        <begin position="956"/>
        <end position="1145"/>
    </location>
</feature>
<dbReference type="InterPro" id="IPR032030">
    <property type="entry name" value="YscD_cytoplasmic_dom"/>
</dbReference>
<dbReference type="SMART" id="SM00382">
    <property type="entry name" value="AAA"/>
    <property type="match status" value="2"/>
</dbReference>
<keyword evidence="3 4" id="KW-0067">ATP-binding</keyword>
<dbReference type="GO" id="GO:0003677">
    <property type="term" value="F:DNA binding"/>
    <property type="evidence" value="ECO:0007669"/>
    <property type="project" value="InterPro"/>
</dbReference>
<keyword evidence="6" id="KW-1133">Transmembrane helix</keyword>
<evidence type="ECO:0000256" key="3">
    <source>
        <dbReference type="ARBA" id="ARBA00022840"/>
    </source>
</evidence>
<keyword evidence="6" id="KW-0812">Transmembrane</keyword>